<dbReference type="EMBL" id="JANBPG010002225">
    <property type="protein sequence ID" value="KAJ1886581.1"/>
    <property type="molecule type" value="Genomic_DNA"/>
</dbReference>
<protein>
    <submittedName>
        <fullName evidence="1">Uncharacterized protein</fullName>
    </submittedName>
</protein>
<keyword evidence="2" id="KW-1185">Reference proteome</keyword>
<evidence type="ECO:0000313" key="2">
    <source>
        <dbReference type="Proteomes" id="UP001150581"/>
    </source>
</evidence>
<comment type="caution">
    <text evidence="1">The sequence shown here is derived from an EMBL/GenBank/DDBJ whole genome shotgun (WGS) entry which is preliminary data.</text>
</comment>
<reference evidence="1" key="1">
    <citation type="submission" date="2022-07" db="EMBL/GenBank/DDBJ databases">
        <title>Phylogenomic reconstructions and comparative analyses of Kickxellomycotina fungi.</title>
        <authorList>
            <person name="Reynolds N.K."/>
            <person name="Stajich J.E."/>
            <person name="Barry K."/>
            <person name="Grigoriev I.V."/>
            <person name="Crous P."/>
            <person name="Smith M.E."/>
        </authorList>
    </citation>
    <scope>NUCLEOTIDE SEQUENCE</scope>
    <source>
        <strain evidence="1">Benny 63K</strain>
    </source>
</reference>
<dbReference type="Proteomes" id="UP001150581">
    <property type="component" value="Unassembled WGS sequence"/>
</dbReference>
<gene>
    <name evidence="1" type="ORF">LPJ66_009557</name>
</gene>
<proteinExistence type="predicted"/>
<sequence>MDMGMVRDITNEATADPLAAAECPTIIEADLPEALMHEPAVPATARFNFPMRGSPQMLTAPGGAQGRAKKVALKPGFSPLDWARLVKSGENLSGVPVPRPYTMDEIKLHNKRDDCWMVIGNKIYNVTRYMDFHPGGKSQLMRAAGKDGTKLFYESHAWVNPDNILGPCLVGFVAGPGGF</sequence>
<name>A0ACC1I5G2_9FUNG</name>
<evidence type="ECO:0000313" key="1">
    <source>
        <dbReference type="EMBL" id="KAJ1886581.1"/>
    </source>
</evidence>
<organism evidence="1 2">
    <name type="scientific">Kickxella alabastrina</name>
    <dbReference type="NCBI Taxonomy" id="61397"/>
    <lineage>
        <taxon>Eukaryota</taxon>
        <taxon>Fungi</taxon>
        <taxon>Fungi incertae sedis</taxon>
        <taxon>Zoopagomycota</taxon>
        <taxon>Kickxellomycotina</taxon>
        <taxon>Kickxellomycetes</taxon>
        <taxon>Kickxellales</taxon>
        <taxon>Kickxellaceae</taxon>
        <taxon>Kickxella</taxon>
    </lineage>
</organism>
<accession>A0ACC1I5G2</accession>